<reference evidence="3" key="1">
    <citation type="journal article" date="2019" name="Int. J. Syst. Evol. Microbiol.">
        <title>The Global Catalogue of Microorganisms (GCM) 10K type strain sequencing project: providing services to taxonomists for standard genome sequencing and annotation.</title>
        <authorList>
            <consortium name="The Broad Institute Genomics Platform"/>
            <consortium name="The Broad Institute Genome Sequencing Center for Infectious Disease"/>
            <person name="Wu L."/>
            <person name="Ma J."/>
        </authorList>
    </citation>
    <scope>NUCLEOTIDE SEQUENCE [LARGE SCALE GENOMIC DNA]</scope>
    <source>
        <strain evidence="3">JCM 11813</strain>
    </source>
</reference>
<dbReference type="EMBL" id="BAAAJE010000001">
    <property type="protein sequence ID" value="GAA1125031.1"/>
    <property type="molecule type" value="Genomic_DNA"/>
</dbReference>
<dbReference type="SUPFAM" id="SSF48452">
    <property type="entry name" value="TPR-like"/>
    <property type="match status" value="1"/>
</dbReference>
<feature type="domain" description="CHAT" evidence="1">
    <location>
        <begin position="574"/>
        <end position="801"/>
    </location>
</feature>
<dbReference type="InterPro" id="IPR011990">
    <property type="entry name" value="TPR-like_helical_dom_sf"/>
</dbReference>
<sequence>MLTSEELHRRGVVEMNAGRLSSASRLLNRALDRTDDDVLRARISASLAYVAIDSSDLRTGLQTIDEVLELTDLPEESRGVLLCQRAVILRRSGEAEQALRDFGAAIAHLTELPADLGKAYLNRGTAYLDRQDLAAAASDFQAAAAAYGEAGDVVAQAKAEHNLGYALFLAGDLVGALRLMESAHEVVAPTGPLPRAVGEQDRAEVLLAAGLLDAGTEMLRGAAASYGQRRMRQRQGEAELTLAANQLVFDPIAARDNAMKARRRFRAMGAEAWLDRANAEILAAEVEAGRSRATMVDELVDLRRALDARGLNWRARAAGLRAVQVQARGGELAAAERLLRDLGPGDADPLAIRLLHRDVCSELDEIRGQLDGALQHLRAGLSDLHAWQSSFGSLDLQTGVAGHGVRLAARGLALAVESGKPEVLFEWSERARMLASRVQPVRAPEDEQIVADLAELREMAAEGGRRDPAREAELRQRVRERAWQHRGSGEVADPVTLDELQPALDGAALVAYVVAADRVVALVVAASDVTWVDLGGRDPIDALLGGLLPDLDVAASDLPDTMAGFVREELAGRLAALAGVLVEPVLDAVGERAVVLTPSGALAGVPWTLLPGFTGRPVTQAQSATSWLARRTTPLRSATAGFVAGPRVPRAEEEVTAAAKEWADARVLTGDDATAAAVSELASEVDVLHVAAHGRHSSENAMFSGLQLADGPWFGYDIDQLRRVPDVVLLSACEVGRSTVRWGDELIGMTTAWLHAGARCVIASAAAVNDRAAYDVLVAVHQQLAAGVDPATALAAAVPAVSADTAPVPLVCFG</sequence>
<dbReference type="Proteomes" id="UP001499979">
    <property type="component" value="Unassembled WGS sequence"/>
</dbReference>
<dbReference type="InterPro" id="IPR024983">
    <property type="entry name" value="CHAT_dom"/>
</dbReference>
<organism evidence="2 3">
    <name type="scientific">Nocardioides aquiterrae</name>
    <dbReference type="NCBI Taxonomy" id="203799"/>
    <lineage>
        <taxon>Bacteria</taxon>
        <taxon>Bacillati</taxon>
        <taxon>Actinomycetota</taxon>
        <taxon>Actinomycetes</taxon>
        <taxon>Propionibacteriales</taxon>
        <taxon>Nocardioidaceae</taxon>
        <taxon>Nocardioides</taxon>
    </lineage>
</organism>
<proteinExistence type="predicted"/>
<name>A0ABP4ESN4_9ACTN</name>
<evidence type="ECO:0000313" key="2">
    <source>
        <dbReference type="EMBL" id="GAA1125031.1"/>
    </source>
</evidence>
<dbReference type="PANTHER" id="PTHR10098">
    <property type="entry name" value="RAPSYN-RELATED"/>
    <property type="match status" value="1"/>
</dbReference>
<dbReference type="PANTHER" id="PTHR10098:SF108">
    <property type="entry name" value="TETRATRICOPEPTIDE REPEAT PROTEIN 28"/>
    <property type="match status" value="1"/>
</dbReference>
<evidence type="ECO:0000313" key="3">
    <source>
        <dbReference type="Proteomes" id="UP001499979"/>
    </source>
</evidence>
<accession>A0ABP4ESN4</accession>
<dbReference type="Pfam" id="PF12770">
    <property type="entry name" value="CHAT"/>
    <property type="match status" value="1"/>
</dbReference>
<comment type="caution">
    <text evidence="2">The sequence shown here is derived from an EMBL/GenBank/DDBJ whole genome shotgun (WGS) entry which is preliminary data.</text>
</comment>
<gene>
    <name evidence="2" type="ORF">GCM10009606_00810</name>
</gene>
<evidence type="ECO:0000259" key="1">
    <source>
        <dbReference type="Pfam" id="PF12770"/>
    </source>
</evidence>
<keyword evidence="3" id="KW-1185">Reference proteome</keyword>
<dbReference type="SMART" id="SM00028">
    <property type="entry name" value="TPR"/>
    <property type="match status" value="4"/>
</dbReference>
<dbReference type="InterPro" id="IPR019734">
    <property type="entry name" value="TPR_rpt"/>
</dbReference>
<dbReference type="Gene3D" id="1.25.40.10">
    <property type="entry name" value="Tetratricopeptide repeat domain"/>
    <property type="match status" value="1"/>
</dbReference>
<protein>
    <submittedName>
        <fullName evidence="2">CHAT domain-containing protein</fullName>
    </submittedName>
</protein>